<dbReference type="Proteomes" id="UP001271007">
    <property type="component" value="Unassembled WGS sequence"/>
</dbReference>
<comment type="caution">
    <text evidence="1">The sequence shown here is derived from an EMBL/GenBank/DDBJ whole genome shotgun (WGS) entry which is preliminary data.</text>
</comment>
<keyword evidence="2" id="KW-1185">Reference proteome</keyword>
<gene>
    <name evidence="1" type="ORF">LTR09_009798</name>
</gene>
<reference evidence="1" key="1">
    <citation type="submission" date="2023-04" db="EMBL/GenBank/DDBJ databases">
        <title>Black Yeasts Isolated from many extreme environments.</title>
        <authorList>
            <person name="Coleine C."/>
            <person name="Stajich J.E."/>
            <person name="Selbmann L."/>
        </authorList>
    </citation>
    <scope>NUCLEOTIDE SEQUENCE</scope>
    <source>
        <strain evidence="1">CCFEE 5312</strain>
    </source>
</reference>
<dbReference type="EMBL" id="JAWDJX010000044">
    <property type="protein sequence ID" value="KAK3048903.1"/>
    <property type="molecule type" value="Genomic_DNA"/>
</dbReference>
<proteinExistence type="predicted"/>
<sequence length="226" mass="25642">MNQNVRRSGHRKHVPCNLCRLARRREVFVPLAPPAYWLVKACTTTVNAHIDPKQYEDFVTSVPWWKHNNAAEASWERGRLMLTHPTAPSGMLLFEFLRTYQNSTVKAPFTQYMFGATERARVATLWFAIVKCAQVLHKEGRGKEAHWVLDFTREQRPDVFGEAATFGSRPAKITSASDLEDQIAGTELIRVTGPAEPSLPLHQKMYRARKALSAGAWSLRGRRPSS</sequence>
<dbReference type="AlphaFoldDB" id="A0AAJ0DF47"/>
<accession>A0AAJ0DF47</accession>
<name>A0AAJ0DF47_9PEZI</name>
<evidence type="ECO:0000313" key="1">
    <source>
        <dbReference type="EMBL" id="KAK3048903.1"/>
    </source>
</evidence>
<organism evidence="1 2">
    <name type="scientific">Extremus antarcticus</name>
    <dbReference type="NCBI Taxonomy" id="702011"/>
    <lineage>
        <taxon>Eukaryota</taxon>
        <taxon>Fungi</taxon>
        <taxon>Dikarya</taxon>
        <taxon>Ascomycota</taxon>
        <taxon>Pezizomycotina</taxon>
        <taxon>Dothideomycetes</taxon>
        <taxon>Dothideomycetidae</taxon>
        <taxon>Mycosphaerellales</taxon>
        <taxon>Extremaceae</taxon>
        <taxon>Extremus</taxon>
    </lineage>
</organism>
<protein>
    <submittedName>
        <fullName evidence="1">Uncharacterized protein</fullName>
    </submittedName>
</protein>
<evidence type="ECO:0000313" key="2">
    <source>
        <dbReference type="Proteomes" id="UP001271007"/>
    </source>
</evidence>